<sequence length="148" mass="16277">MVSIERLIDEHGRITTLGNAVMRGAGTDPAATLRAMIVRLDVQLADHLATEDLELYPHLLAAGDMSQREAAEIAMADFDSLAGQWRTYVADWTEAEIDADRDLFVEASKRVLSALAARVRIENEILYPLALRCGTIALREANVRVSAN</sequence>
<dbReference type="OrthoDB" id="7203877at2"/>
<dbReference type="KEGG" id="ssua:FPZ54_17180"/>
<evidence type="ECO:0000259" key="1">
    <source>
        <dbReference type="Pfam" id="PF01814"/>
    </source>
</evidence>
<feature type="domain" description="Hemerythrin-like" evidence="1">
    <location>
        <begin position="4"/>
        <end position="130"/>
    </location>
</feature>
<protein>
    <submittedName>
        <fullName evidence="2">Hemerythrin domain-containing protein</fullName>
    </submittedName>
</protein>
<evidence type="ECO:0000313" key="2">
    <source>
        <dbReference type="EMBL" id="QDX27567.1"/>
    </source>
</evidence>
<dbReference type="Proteomes" id="UP000318055">
    <property type="component" value="Chromosome"/>
</dbReference>
<dbReference type="InterPro" id="IPR012312">
    <property type="entry name" value="Hemerythrin-like"/>
</dbReference>
<keyword evidence="3" id="KW-1185">Reference proteome</keyword>
<reference evidence="2 3" key="1">
    <citation type="submission" date="2019-07" db="EMBL/GenBank/DDBJ databases">
        <title>Sphingomonas alkalisoli sp. nov., isolated from rhizosphere soil of Suaedae salsa.</title>
        <authorList>
            <person name="Zhang H."/>
            <person name="Xu L."/>
            <person name="Zhang J.-X."/>
            <person name="Sun J.-Q."/>
        </authorList>
    </citation>
    <scope>NUCLEOTIDE SEQUENCE [LARGE SCALE GENOMIC DNA]</scope>
    <source>
        <strain evidence="2 3">XS-10</strain>
    </source>
</reference>
<dbReference type="Gene3D" id="1.20.120.520">
    <property type="entry name" value="nmb1532 protein domain like"/>
    <property type="match status" value="1"/>
</dbReference>
<dbReference type="EMBL" id="CP042239">
    <property type="protein sequence ID" value="QDX27567.1"/>
    <property type="molecule type" value="Genomic_DNA"/>
</dbReference>
<dbReference type="RefSeq" id="WP_145849042.1">
    <property type="nucleotide sequence ID" value="NZ_CP042239.1"/>
</dbReference>
<name>A0A518RJD6_9SPHN</name>
<proteinExistence type="predicted"/>
<dbReference type="AlphaFoldDB" id="A0A518RJD6"/>
<dbReference type="Pfam" id="PF01814">
    <property type="entry name" value="Hemerythrin"/>
    <property type="match status" value="1"/>
</dbReference>
<evidence type="ECO:0000313" key="3">
    <source>
        <dbReference type="Proteomes" id="UP000318055"/>
    </source>
</evidence>
<gene>
    <name evidence="2" type="ORF">FPZ54_17180</name>
</gene>
<accession>A0A518RJD6</accession>
<organism evidence="2 3">
    <name type="scientific">Sphingomonas suaedae</name>
    <dbReference type="NCBI Taxonomy" id="2599297"/>
    <lineage>
        <taxon>Bacteria</taxon>
        <taxon>Pseudomonadati</taxon>
        <taxon>Pseudomonadota</taxon>
        <taxon>Alphaproteobacteria</taxon>
        <taxon>Sphingomonadales</taxon>
        <taxon>Sphingomonadaceae</taxon>
        <taxon>Sphingomonas</taxon>
    </lineage>
</organism>